<evidence type="ECO:0000313" key="3">
    <source>
        <dbReference type="EMBL" id="CAJ1380062.1"/>
    </source>
</evidence>
<protein>
    <recommendedName>
        <fullName evidence="2">Isochorismatase-like domain-containing protein</fullName>
    </recommendedName>
</protein>
<evidence type="ECO:0000259" key="2">
    <source>
        <dbReference type="Pfam" id="PF00857"/>
    </source>
</evidence>
<feature type="domain" description="Isochorismatase-like" evidence="2">
    <location>
        <begin position="37"/>
        <end position="125"/>
    </location>
</feature>
<dbReference type="Proteomes" id="UP001178507">
    <property type="component" value="Unassembled WGS sequence"/>
</dbReference>
<dbReference type="Gene3D" id="3.40.50.850">
    <property type="entry name" value="Isochorismatase-like"/>
    <property type="match status" value="1"/>
</dbReference>
<dbReference type="AlphaFoldDB" id="A0AA36I3G9"/>
<dbReference type="InterPro" id="IPR000868">
    <property type="entry name" value="Isochorismatase-like_dom"/>
</dbReference>
<dbReference type="Pfam" id="PF05725">
    <property type="entry name" value="FNIP"/>
    <property type="match status" value="9"/>
</dbReference>
<reference evidence="3" key="1">
    <citation type="submission" date="2023-08" db="EMBL/GenBank/DDBJ databases">
        <authorList>
            <person name="Chen Y."/>
            <person name="Shah S."/>
            <person name="Dougan E. K."/>
            <person name="Thang M."/>
            <person name="Chan C."/>
        </authorList>
    </citation>
    <scope>NUCLEOTIDE SEQUENCE</scope>
</reference>
<dbReference type="SUPFAM" id="SSF52499">
    <property type="entry name" value="Isochorismatase-like hydrolases"/>
    <property type="match status" value="2"/>
</dbReference>
<dbReference type="SUPFAM" id="SSF52058">
    <property type="entry name" value="L domain-like"/>
    <property type="match status" value="2"/>
</dbReference>
<sequence length="1217" mass="133575">MHAESCPLFAEYLLLAEEAGWEEVMQLNDLKIGTRDVLIVVDMQNDFVEVDHLNPHGGAFAVAEGSSVSPLIVQLMNHFTKCGGDVVLTRDYHPKKHCSFIPQKGPFPPHCVQGTQGSFFYEPIAKAISKLHNGDAHYKDEVRIAFKGFHEDIDSFGSFQYDEDSAEGRLAKTEEVEEKRLHGCSLCAWTGAVILESSNQEADPNAPPDVLSVLRRDPLGEFLTHRGTERVFVCGLAMDFCVLDTALNGTKKGFSHHMHLILDASRAAHLPSMGQFGTGFLSDPAAIKQKLKDHDVKVVPTAALLPGFTPSNPVCEKAALKHSFPKHLGPFALVKTKRLALWIDREKRTYKATAPFDEIRQLEANGLSPSGEIAAPAPITLKDDVKRSLGIPPEAKEFCWAYPVDAGRWSDQALAYFSISTPSCAFFAYGGYIYFDKRGRVVAMCAISLGKGLEFEEGQAWDSRFNVYLEKRWVRVTVPYILDKGARFFCWINGGEVLQPPCKDVLGGEPWQAPPNGCFVYLFSESSHLGDKRDVFFPVAAPSLSHKAFGRAGVSEEEAIIQLRQMMGGEARVAGLDGNQLQCHCSGDMLGHQLLTLLQHQLPPRPGGVLSLWFGDAKVEPRQTLREQGLVPGSELVFTYNRTDVLRAWEACQGRISTEQALEGITELNWYKQDSDLLFQLSLPTTLQSLTLGDAFDQSLQGLSLPGGLRCLSFGNGFNQSLQGVTLPSCLVSLTFGHCFDQSLHGIFLPSSLQSLTFGDSFNQQLQGIPLPCSLQSLTFGTSFNKRLQGVALPSSLQKLKFGNKFNQSMQGVVLPSLQSLTFGDHFNQSLLRVTLPSSLQSLTFGYCFELCLETMPALPSGLQSLTFGCRFAKSLQRLTLPGSLQRLTFGYSFNLTLQGLTLPSNLQSLTFGYDSNQSLHGVTLPNGLKNLTFGNISSHSLKGVSLPSSLQSLTFGDCFDHSLLGLTLPSSLQSLKVGSSCSRSLQEIDFPSSLQSLTFGYRFDQNLQGTTLPSSLQSITFGHRFDRSLLGVTLPISLERLTFGDRFNQRLQGITLPSNLRCLTFGNAFNQCLHGVTLPSSLQSLAFGDNFDQCLQGVAFPISLQSLTLGNSFNHSLHGVTLPSGLRSLAFGDRFDQRLQEAALPCSLESLEFGDRFNQSLQEVTLPSGLQRLVLGDRFSESLQGLTLHMSLCSVSGDCVSVDCREQFSLNCRCVD</sequence>
<organism evidence="3 4">
    <name type="scientific">Effrenium voratum</name>
    <dbReference type="NCBI Taxonomy" id="2562239"/>
    <lineage>
        <taxon>Eukaryota</taxon>
        <taxon>Sar</taxon>
        <taxon>Alveolata</taxon>
        <taxon>Dinophyceae</taxon>
        <taxon>Suessiales</taxon>
        <taxon>Symbiodiniaceae</taxon>
        <taxon>Effrenium</taxon>
    </lineage>
</organism>
<dbReference type="InterPro" id="IPR008615">
    <property type="entry name" value="FNIP"/>
</dbReference>
<keyword evidence="4" id="KW-1185">Reference proteome</keyword>
<dbReference type="InterPro" id="IPR051251">
    <property type="entry name" value="STK_FNIP-Repeat"/>
</dbReference>
<dbReference type="EMBL" id="CAUJNA010000680">
    <property type="protein sequence ID" value="CAJ1380062.1"/>
    <property type="molecule type" value="Genomic_DNA"/>
</dbReference>
<accession>A0AA36I3G9</accession>
<dbReference type="InterPro" id="IPR036380">
    <property type="entry name" value="Isochorismatase-like_sf"/>
</dbReference>
<proteinExistence type="inferred from homology"/>
<comment type="similarity">
    <text evidence="1">Belongs to the isochorismatase family.</text>
</comment>
<dbReference type="PANTHER" id="PTHR32134">
    <property type="entry name" value="FNIP REPEAT-CONTAINING PROTEIN"/>
    <property type="match status" value="1"/>
</dbReference>
<dbReference type="Gene3D" id="3.80.10.10">
    <property type="entry name" value="Ribonuclease Inhibitor"/>
    <property type="match status" value="2"/>
</dbReference>
<dbReference type="Pfam" id="PF00857">
    <property type="entry name" value="Isochorismatase"/>
    <property type="match status" value="1"/>
</dbReference>
<name>A0AA36I3G9_9DINO</name>
<dbReference type="PANTHER" id="PTHR32134:SF169">
    <property type="entry name" value="FNIP REPEAT-CONTAINING PROTEIN-RELATED"/>
    <property type="match status" value="1"/>
</dbReference>
<comment type="caution">
    <text evidence="3">The sequence shown here is derived from an EMBL/GenBank/DDBJ whole genome shotgun (WGS) entry which is preliminary data.</text>
</comment>
<evidence type="ECO:0000313" key="4">
    <source>
        <dbReference type="Proteomes" id="UP001178507"/>
    </source>
</evidence>
<dbReference type="InterPro" id="IPR032675">
    <property type="entry name" value="LRR_dom_sf"/>
</dbReference>
<evidence type="ECO:0000256" key="1">
    <source>
        <dbReference type="ARBA" id="ARBA00006336"/>
    </source>
</evidence>
<gene>
    <name evidence="3" type="ORF">EVOR1521_LOCUS8111</name>
</gene>